<gene>
    <name evidence="1" type="ORF">EV421DRAFT_1742978</name>
</gene>
<name>A0AA39MFI5_9AGAR</name>
<dbReference type="EMBL" id="JAUEPT010000110">
    <property type="protein sequence ID" value="KAK0431630.1"/>
    <property type="molecule type" value="Genomic_DNA"/>
</dbReference>
<sequence>MDDHREGRAVKRTDRAITSSRVRQGLHSSSGALVIEEKVVKLESSTDVSITFQGLQGEAVGWVVISAVFYSAETFQDKHLAIKHYCVHRFPHYAATPLGPIQFYQIPDSAWQANSDESYDNMDSERRAMSPPVMRWELAGIEVQREVVRKR</sequence>
<proteinExistence type="predicted"/>
<keyword evidence="2" id="KW-1185">Reference proteome</keyword>
<dbReference type="AlphaFoldDB" id="A0AA39MFI5"/>
<accession>A0AA39MFI5</accession>
<protein>
    <submittedName>
        <fullName evidence="1">Uncharacterized protein</fullName>
    </submittedName>
</protein>
<evidence type="ECO:0000313" key="1">
    <source>
        <dbReference type="EMBL" id="KAK0431630.1"/>
    </source>
</evidence>
<organism evidence="1 2">
    <name type="scientific">Armillaria borealis</name>
    <dbReference type="NCBI Taxonomy" id="47425"/>
    <lineage>
        <taxon>Eukaryota</taxon>
        <taxon>Fungi</taxon>
        <taxon>Dikarya</taxon>
        <taxon>Basidiomycota</taxon>
        <taxon>Agaricomycotina</taxon>
        <taxon>Agaricomycetes</taxon>
        <taxon>Agaricomycetidae</taxon>
        <taxon>Agaricales</taxon>
        <taxon>Marasmiineae</taxon>
        <taxon>Physalacriaceae</taxon>
        <taxon>Armillaria</taxon>
    </lineage>
</organism>
<reference evidence="1" key="1">
    <citation type="submission" date="2023-06" db="EMBL/GenBank/DDBJ databases">
        <authorList>
            <consortium name="Lawrence Berkeley National Laboratory"/>
            <person name="Ahrendt S."/>
            <person name="Sahu N."/>
            <person name="Indic B."/>
            <person name="Wong-Bajracharya J."/>
            <person name="Merenyi Z."/>
            <person name="Ke H.-M."/>
            <person name="Monk M."/>
            <person name="Kocsube S."/>
            <person name="Drula E."/>
            <person name="Lipzen A."/>
            <person name="Balint B."/>
            <person name="Henrissat B."/>
            <person name="Andreopoulos B."/>
            <person name="Martin F.M."/>
            <person name="Harder C.B."/>
            <person name="Rigling D."/>
            <person name="Ford K.L."/>
            <person name="Foster G.D."/>
            <person name="Pangilinan J."/>
            <person name="Papanicolaou A."/>
            <person name="Barry K."/>
            <person name="LaButti K."/>
            <person name="Viragh M."/>
            <person name="Koriabine M."/>
            <person name="Yan M."/>
            <person name="Riley R."/>
            <person name="Champramary S."/>
            <person name="Plett K.L."/>
            <person name="Tsai I.J."/>
            <person name="Slot J."/>
            <person name="Sipos G."/>
            <person name="Plett J."/>
            <person name="Nagy L.G."/>
            <person name="Grigoriev I.V."/>
        </authorList>
    </citation>
    <scope>NUCLEOTIDE SEQUENCE</scope>
    <source>
        <strain evidence="1">FPL87.14</strain>
    </source>
</reference>
<comment type="caution">
    <text evidence="1">The sequence shown here is derived from an EMBL/GenBank/DDBJ whole genome shotgun (WGS) entry which is preliminary data.</text>
</comment>
<evidence type="ECO:0000313" key="2">
    <source>
        <dbReference type="Proteomes" id="UP001175226"/>
    </source>
</evidence>
<dbReference type="Proteomes" id="UP001175226">
    <property type="component" value="Unassembled WGS sequence"/>
</dbReference>